<comment type="caution">
    <text evidence="1">The sequence shown here is derived from an EMBL/GenBank/DDBJ whole genome shotgun (WGS) entry which is preliminary data.</text>
</comment>
<evidence type="ECO:0000313" key="2">
    <source>
        <dbReference type="Proteomes" id="UP001238450"/>
    </source>
</evidence>
<protein>
    <submittedName>
        <fullName evidence="1">Uncharacterized protein</fullName>
    </submittedName>
</protein>
<accession>A0AAJ1TDT1</accession>
<organism evidence="1 2">
    <name type="scientific">Croceifilum oryzae</name>
    <dbReference type="NCBI Taxonomy" id="1553429"/>
    <lineage>
        <taxon>Bacteria</taxon>
        <taxon>Bacillati</taxon>
        <taxon>Bacillota</taxon>
        <taxon>Bacilli</taxon>
        <taxon>Bacillales</taxon>
        <taxon>Thermoactinomycetaceae</taxon>
        <taxon>Croceifilum</taxon>
    </lineage>
</organism>
<dbReference type="Proteomes" id="UP001238450">
    <property type="component" value="Unassembled WGS sequence"/>
</dbReference>
<evidence type="ECO:0000313" key="1">
    <source>
        <dbReference type="EMBL" id="MDQ0416544.1"/>
    </source>
</evidence>
<dbReference type="EMBL" id="JAUSUV010000003">
    <property type="protein sequence ID" value="MDQ0416544.1"/>
    <property type="molecule type" value="Genomic_DNA"/>
</dbReference>
<reference evidence="1 2" key="1">
    <citation type="submission" date="2023-07" db="EMBL/GenBank/DDBJ databases">
        <title>Genomic Encyclopedia of Type Strains, Phase IV (KMG-IV): sequencing the most valuable type-strain genomes for metagenomic binning, comparative biology and taxonomic classification.</title>
        <authorList>
            <person name="Goeker M."/>
        </authorList>
    </citation>
    <scope>NUCLEOTIDE SEQUENCE [LARGE SCALE GENOMIC DNA]</scope>
    <source>
        <strain evidence="1 2">DSM 46876</strain>
    </source>
</reference>
<keyword evidence="2" id="KW-1185">Reference proteome</keyword>
<proteinExistence type="predicted"/>
<name>A0AAJ1TDT1_9BACL</name>
<dbReference type="RefSeq" id="WP_307251100.1">
    <property type="nucleotide sequence ID" value="NZ_JAUSUV010000003.1"/>
</dbReference>
<gene>
    <name evidence="1" type="ORF">J2Z48_000711</name>
</gene>
<dbReference type="AlphaFoldDB" id="A0AAJ1TDT1"/>
<sequence length="154" mass="18116">MNEYERRLKELEDAKKNYVQEPASELDLLKEEVAQLREMVEFLSFSKVTNEKYAFWDWCVQNNIFGDTRTRLGIVKSVLVDRLTGKEPLFVKKNIPGVSMDILYSKNPPTYQEAKQLLMEALDTRNEETVEELFRALHRQGIFQDLTALYPHQL</sequence>